<evidence type="ECO:0000256" key="1">
    <source>
        <dbReference type="SAM" id="MobiDB-lite"/>
    </source>
</evidence>
<dbReference type="SUPFAM" id="SSF48371">
    <property type="entry name" value="ARM repeat"/>
    <property type="match status" value="1"/>
</dbReference>
<evidence type="ECO:0000313" key="2">
    <source>
        <dbReference type="EMBL" id="KAF5837249.1"/>
    </source>
</evidence>
<keyword evidence="3" id="KW-1185">Reference proteome</keyword>
<comment type="caution">
    <text evidence="2">The sequence shown here is derived from an EMBL/GenBank/DDBJ whole genome shotgun (WGS) entry which is preliminary data.</text>
</comment>
<gene>
    <name evidence="2" type="ORF">DUNSADRAFT_4640</name>
</gene>
<dbReference type="EMBL" id="MU069623">
    <property type="protein sequence ID" value="KAF5837249.1"/>
    <property type="molecule type" value="Genomic_DNA"/>
</dbReference>
<feature type="region of interest" description="Disordered" evidence="1">
    <location>
        <begin position="1"/>
        <end position="32"/>
    </location>
</feature>
<proteinExistence type="predicted"/>
<dbReference type="Proteomes" id="UP000815325">
    <property type="component" value="Unassembled WGS sequence"/>
</dbReference>
<evidence type="ECO:0000313" key="3">
    <source>
        <dbReference type="Proteomes" id="UP000815325"/>
    </source>
</evidence>
<accession>A0ABQ7GRK7</accession>
<dbReference type="InterPro" id="IPR016024">
    <property type="entry name" value="ARM-type_fold"/>
</dbReference>
<reference evidence="2" key="1">
    <citation type="submission" date="2017-08" db="EMBL/GenBank/DDBJ databases">
        <authorList>
            <person name="Polle J.E."/>
            <person name="Barry K."/>
            <person name="Cushman J."/>
            <person name="Schmutz J."/>
            <person name="Tran D."/>
            <person name="Hathwaick L.T."/>
            <person name="Yim W.C."/>
            <person name="Jenkins J."/>
            <person name="Mckie-Krisberg Z.M."/>
            <person name="Prochnik S."/>
            <person name="Lindquist E."/>
            <person name="Dockter R.B."/>
            <person name="Adam C."/>
            <person name="Molina H."/>
            <person name="Bunkerborg J."/>
            <person name="Jin E."/>
            <person name="Buchheim M."/>
            <person name="Magnuson J."/>
        </authorList>
    </citation>
    <scope>NUCLEOTIDE SEQUENCE</scope>
    <source>
        <strain evidence="2">CCAP 19/18</strain>
    </source>
</reference>
<protein>
    <submittedName>
        <fullName evidence="2">Uncharacterized protein</fullName>
    </submittedName>
</protein>
<sequence>MFPSPPSWDPLGARLQGNDTDDGMKPVSGVEERDRATGFKRNSMQDLWVSDYQLALSRLTCPRLDMGQPWVVSKPASMMAALKLCCVAAAGSRDVAWVLASKTTLVPSAMMLLTGKSQVMDLWHYSGLSPAGWQHSLQHWGLGVLKALVTSLDDVQAYDQVASKADLVPTLLCSLHSPSPMVCVDALELLEALLGHTMCSQVLEDSSHSSKLVVQLMLMAGLLEPVNSSDSLGGVLHGSHAPIRLQAACLANRRKANTPNKGTKLGHRAQASATQQQEQACVASVAASVLHLMAASAEPPYNVTLGHLAGVPHAMEALGGKADDEQQGCAHLEWHTHFELALRAVFVSCRLQAIAHPYASLHV</sequence>
<name>A0ABQ7GRK7_DUNSA</name>
<organism evidence="2 3">
    <name type="scientific">Dunaliella salina</name>
    <name type="common">Green alga</name>
    <name type="synonym">Protococcus salinus</name>
    <dbReference type="NCBI Taxonomy" id="3046"/>
    <lineage>
        <taxon>Eukaryota</taxon>
        <taxon>Viridiplantae</taxon>
        <taxon>Chlorophyta</taxon>
        <taxon>core chlorophytes</taxon>
        <taxon>Chlorophyceae</taxon>
        <taxon>CS clade</taxon>
        <taxon>Chlamydomonadales</taxon>
        <taxon>Dunaliellaceae</taxon>
        <taxon>Dunaliella</taxon>
    </lineage>
</organism>